<dbReference type="InterPro" id="IPR000640">
    <property type="entry name" value="EFG_V-like"/>
</dbReference>
<dbReference type="SUPFAM" id="SSF52540">
    <property type="entry name" value="P-loop containing nucleoside triphosphate hydrolases"/>
    <property type="match status" value="1"/>
</dbReference>
<dbReference type="InterPro" id="IPR005517">
    <property type="entry name" value="Transl_elong_EFG/EF2_IV"/>
</dbReference>
<dbReference type="SUPFAM" id="SSF50447">
    <property type="entry name" value="Translation proteins"/>
    <property type="match status" value="1"/>
</dbReference>
<dbReference type="InterPro" id="IPR031157">
    <property type="entry name" value="G_TR_CS"/>
</dbReference>
<dbReference type="CDD" id="cd04168">
    <property type="entry name" value="TetM_like"/>
    <property type="match status" value="1"/>
</dbReference>
<dbReference type="SMR" id="A0A0U2IFZ9"/>
<proteinExistence type="predicted"/>
<dbReference type="InterPro" id="IPR009000">
    <property type="entry name" value="Transl_B-barrel_sf"/>
</dbReference>
<organism evidence="6">
    <name type="scientific">Streptomyces rimosus</name>
    <dbReference type="NCBI Taxonomy" id="1927"/>
    <lineage>
        <taxon>Bacteria</taxon>
        <taxon>Bacillati</taxon>
        <taxon>Actinomycetota</taxon>
        <taxon>Actinomycetes</taxon>
        <taxon>Kitasatosporales</taxon>
        <taxon>Streptomycetaceae</taxon>
        <taxon>Streptomyces</taxon>
    </lineage>
</organism>
<dbReference type="Pfam" id="PF03764">
    <property type="entry name" value="EFG_IV"/>
    <property type="match status" value="1"/>
</dbReference>
<dbReference type="FunFam" id="3.40.50.300:FF:002549">
    <property type="entry name" value="Tetracycline resistance protein, GTP-binding elongation family"/>
    <property type="match status" value="1"/>
</dbReference>
<dbReference type="InterPro" id="IPR035650">
    <property type="entry name" value="Tet_C"/>
</dbReference>
<dbReference type="Gene3D" id="3.30.70.870">
    <property type="entry name" value="Elongation Factor G (Translational Gtpase), domain 3"/>
    <property type="match status" value="1"/>
</dbReference>
<evidence type="ECO:0000259" key="5">
    <source>
        <dbReference type="PROSITE" id="PS51722"/>
    </source>
</evidence>
<evidence type="ECO:0000256" key="3">
    <source>
        <dbReference type="ARBA" id="ARBA00023134"/>
    </source>
</evidence>
<dbReference type="GO" id="GO:0006412">
    <property type="term" value="P:translation"/>
    <property type="evidence" value="ECO:0007669"/>
    <property type="project" value="UniProtKB-KW"/>
</dbReference>
<dbReference type="NCBIfam" id="NF012153">
    <property type="entry name" value="tet_protect"/>
    <property type="match status" value="1"/>
</dbReference>
<keyword evidence="2" id="KW-0648">Protein biosynthesis</keyword>
<keyword evidence="3" id="KW-0342">GTP-binding</keyword>
<dbReference type="Gene3D" id="3.40.50.300">
    <property type="entry name" value="P-loop containing nucleotide triphosphate hydrolases"/>
    <property type="match status" value="1"/>
</dbReference>
<dbReference type="NCBIfam" id="NF000120">
    <property type="entry name" value="47473_otr"/>
    <property type="match status" value="1"/>
</dbReference>
<protein>
    <submittedName>
        <fullName evidence="6">Resistance protein OtrA</fullName>
    </submittedName>
</protein>
<dbReference type="CDD" id="cd16258">
    <property type="entry name" value="Tet_III"/>
    <property type="match status" value="1"/>
</dbReference>
<dbReference type="GO" id="GO:0003924">
    <property type="term" value="F:GTPase activity"/>
    <property type="evidence" value="ECO:0007669"/>
    <property type="project" value="InterPro"/>
</dbReference>
<feature type="domain" description="Tr-type G" evidence="5">
    <location>
        <begin position="1"/>
        <end position="252"/>
    </location>
</feature>
<dbReference type="GO" id="GO:0046677">
    <property type="term" value="P:response to antibiotic"/>
    <property type="evidence" value="ECO:0007669"/>
    <property type="project" value="UniProtKB-KW"/>
</dbReference>
<evidence type="ECO:0000256" key="1">
    <source>
        <dbReference type="ARBA" id="ARBA00022741"/>
    </source>
</evidence>
<dbReference type="PRINTS" id="PR01037">
    <property type="entry name" value="TCRTETOQM"/>
</dbReference>
<dbReference type="CDD" id="cd03711">
    <property type="entry name" value="Tet_C"/>
    <property type="match status" value="1"/>
</dbReference>
<dbReference type="AlphaFoldDB" id="A0A0U2IFZ9"/>
<keyword evidence="1" id="KW-0547">Nucleotide-binding</keyword>
<dbReference type="InterPro" id="IPR035647">
    <property type="entry name" value="EFG_III/V"/>
</dbReference>
<dbReference type="PANTHER" id="PTHR43261">
    <property type="entry name" value="TRANSLATION ELONGATION FACTOR G-RELATED"/>
    <property type="match status" value="1"/>
</dbReference>
<gene>
    <name evidence="6" type="primary">otrA</name>
</gene>
<dbReference type="InterPro" id="IPR014721">
    <property type="entry name" value="Ribsml_uS5_D2-typ_fold_subgr"/>
</dbReference>
<reference evidence="6" key="1">
    <citation type="submission" date="2015-07" db="EMBL/GenBank/DDBJ databases">
        <title>OtrA gene, a oxytetracycline resistance gene in S. rimosus M527.</title>
        <authorList>
            <person name="Ma Z."/>
            <person name="Lu D."/>
            <person name="Yu X."/>
        </authorList>
    </citation>
    <scope>NUCLEOTIDE SEQUENCE</scope>
    <source>
        <strain evidence="6">M527</strain>
    </source>
</reference>
<dbReference type="SUPFAM" id="SSF54211">
    <property type="entry name" value="Ribosomal protein S5 domain 2-like"/>
    <property type="match status" value="1"/>
</dbReference>
<sequence length="663" mass="71786">MNKLNLGILAHVDAGKTSLTERLLHRTGVIDEVGSVDAGTTTTDSMELERQRGITIRSAVATFVLDDLKVNLIDTPGHSDFISEVERALGVLDGAVLVVSAVEGVQPQTRILMRTLRRLGIPTLVFVNKIDRGGARPDGVLREIRDRLTPAAVALSAVADAGTPRARAIALGPDTDPDFAVRVGELLADHDDAFLTAYLDEEHVLTEKEYAEELAAQTARGLVHPVYFGSALTGEGLDHLVHGIRELLPSVHASQDAPLRATVFKVDRGARGEAVAYLRLVSGTLGTRDSVTLHRVDHTGRVTEHAGRITALRVFEHGSATSETRATAGDIAQAWGLKDVRVGDRAGHLDGPPPRNFFAPPSLETVIRPERPEEAGRLHAALRMLDEQDPSIDLRQDEENAAGAVVRLYGEVQKEILGSTLAESFGVRVRFDPTRTVCIEKPVGTGEALIELDTRTHNYFWGAPWVCASDRPSPARAITFRLAVELGSLPLAFHKAIEETVHTTLRHGLYGWQVTDCAVTLTRTGVRSPVSAADDFRKANARLVLMDALGRAGTEVHEPVSSFELEVPAARLSPVLAKLAELGATPGVPTAEGDVFRLEGTMPTSLVHDFNQRVPGLTQGEGVFLAEHRGYRPAVGQPPVRPRPEGPNPLNRDEYILHVLKRV</sequence>
<dbReference type="PRINTS" id="PR00315">
    <property type="entry name" value="ELONGATNFCT"/>
</dbReference>
<evidence type="ECO:0000313" key="6">
    <source>
        <dbReference type="EMBL" id="ALS03934.1"/>
    </source>
</evidence>
<dbReference type="PROSITE" id="PS51722">
    <property type="entry name" value="G_TR_2"/>
    <property type="match status" value="1"/>
</dbReference>
<dbReference type="InterPro" id="IPR005225">
    <property type="entry name" value="Small_GTP-bd"/>
</dbReference>
<dbReference type="InterPro" id="IPR027417">
    <property type="entry name" value="P-loop_NTPase"/>
</dbReference>
<evidence type="ECO:0000256" key="4">
    <source>
        <dbReference type="ARBA" id="ARBA00023251"/>
    </source>
</evidence>
<dbReference type="SUPFAM" id="SSF54980">
    <property type="entry name" value="EF-G C-terminal domain-like"/>
    <property type="match status" value="2"/>
</dbReference>
<keyword evidence="4" id="KW-0046">Antibiotic resistance</keyword>
<name>A0A0U2IFZ9_STRRM</name>
<dbReference type="PANTHER" id="PTHR43261:SF1">
    <property type="entry name" value="RIBOSOME-RELEASING FACTOR 2, MITOCHONDRIAL"/>
    <property type="match status" value="1"/>
</dbReference>
<accession>A0A0U2IFZ9</accession>
<dbReference type="InterPro" id="IPR000795">
    <property type="entry name" value="T_Tr_GTP-bd_dom"/>
</dbReference>
<dbReference type="PROSITE" id="PS00301">
    <property type="entry name" value="G_TR_1"/>
    <property type="match status" value="1"/>
</dbReference>
<dbReference type="Gene3D" id="2.40.30.10">
    <property type="entry name" value="Translation factors"/>
    <property type="match status" value="1"/>
</dbReference>
<dbReference type="InterPro" id="IPR020568">
    <property type="entry name" value="Ribosomal_Su5_D2-typ_SF"/>
</dbReference>
<dbReference type="CDD" id="cd03690">
    <property type="entry name" value="Tet_II"/>
    <property type="match status" value="1"/>
</dbReference>
<dbReference type="KEGG" id="ag:CAA37477"/>
<dbReference type="EMBL" id="KT291434">
    <property type="protein sequence ID" value="ALS03934.1"/>
    <property type="molecule type" value="Genomic_DNA"/>
</dbReference>
<dbReference type="RefSeq" id="WP_063854497.1">
    <property type="nucleotide sequence ID" value="NG_048026.1"/>
</dbReference>
<dbReference type="Pfam" id="PF00009">
    <property type="entry name" value="GTP_EFTU"/>
    <property type="match status" value="1"/>
</dbReference>
<dbReference type="GO" id="GO:0005525">
    <property type="term" value="F:GTP binding"/>
    <property type="evidence" value="ECO:0007669"/>
    <property type="project" value="UniProtKB-KW"/>
</dbReference>
<dbReference type="GO" id="GO:0032790">
    <property type="term" value="P:ribosome disassembly"/>
    <property type="evidence" value="ECO:0007669"/>
    <property type="project" value="TreeGrafter"/>
</dbReference>
<dbReference type="NCBIfam" id="TIGR00231">
    <property type="entry name" value="small_GTP"/>
    <property type="match status" value="1"/>
</dbReference>
<evidence type="ECO:0000256" key="2">
    <source>
        <dbReference type="ARBA" id="ARBA00022917"/>
    </source>
</evidence>
<dbReference type="Gene3D" id="3.30.230.10">
    <property type="match status" value="1"/>
</dbReference>
<dbReference type="Pfam" id="PF00679">
    <property type="entry name" value="EFG_C"/>
    <property type="match status" value="1"/>
</dbReference>